<dbReference type="Gene3D" id="1.10.10.10">
    <property type="entry name" value="Winged helix-like DNA-binding domain superfamily/Winged helix DNA-binding domain"/>
    <property type="match status" value="1"/>
</dbReference>
<dbReference type="InterPro" id="IPR036388">
    <property type="entry name" value="WH-like_DNA-bd_sf"/>
</dbReference>
<dbReference type="EMBL" id="JABAFZ010000002">
    <property type="protein sequence ID" value="NME88664.1"/>
    <property type="molecule type" value="Genomic_DNA"/>
</dbReference>
<name>A0AB36CIT3_9CORY</name>
<accession>A0AB36CIT3</accession>
<reference evidence="7 8" key="1">
    <citation type="submission" date="2020-04" db="EMBL/GenBank/DDBJ databases">
        <authorList>
            <person name="Hitch T.C.A."/>
            <person name="Wylensek D."/>
            <person name="Clavel T."/>
        </authorList>
    </citation>
    <scope>NUCLEOTIDE SEQUENCE [LARGE SCALE GENOMIC DNA]</scope>
    <source>
        <strain evidence="7 8">BL-383-APC-3D</strain>
    </source>
</reference>
<dbReference type="GO" id="GO:0032993">
    <property type="term" value="C:protein-DNA complex"/>
    <property type="evidence" value="ECO:0007669"/>
    <property type="project" value="TreeGrafter"/>
</dbReference>
<dbReference type="Gene3D" id="3.40.190.290">
    <property type="match status" value="1"/>
</dbReference>
<dbReference type="SUPFAM" id="SSF46785">
    <property type="entry name" value="Winged helix' DNA-binding domain"/>
    <property type="match status" value="1"/>
</dbReference>
<dbReference type="GO" id="GO:0003700">
    <property type="term" value="F:DNA-binding transcription factor activity"/>
    <property type="evidence" value="ECO:0007669"/>
    <property type="project" value="InterPro"/>
</dbReference>
<evidence type="ECO:0000256" key="5">
    <source>
        <dbReference type="ARBA" id="ARBA00023163"/>
    </source>
</evidence>
<keyword evidence="5" id="KW-0804">Transcription</keyword>
<dbReference type="PANTHER" id="PTHR30346">
    <property type="entry name" value="TRANSCRIPTIONAL DUAL REGULATOR HCAR-RELATED"/>
    <property type="match status" value="1"/>
</dbReference>
<dbReference type="GO" id="GO:0003677">
    <property type="term" value="F:DNA binding"/>
    <property type="evidence" value="ECO:0007669"/>
    <property type="project" value="UniProtKB-KW"/>
</dbReference>
<dbReference type="SUPFAM" id="SSF53850">
    <property type="entry name" value="Periplasmic binding protein-like II"/>
    <property type="match status" value="1"/>
</dbReference>
<evidence type="ECO:0000256" key="4">
    <source>
        <dbReference type="ARBA" id="ARBA00023159"/>
    </source>
</evidence>
<dbReference type="PROSITE" id="PS50931">
    <property type="entry name" value="HTH_LYSR"/>
    <property type="match status" value="1"/>
</dbReference>
<dbReference type="InterPro" id="IPR000847">
    <property type="entry name" value="LysR_HTH_N"/>
</dbReference>
<dbReference type="InterPro" id="IPR005119">
    <property type="entry name" value="LysR_subst-bd"/>
</dbReference>
<organism evidence="7 8">
    <name type="scientific">Corynebacterium stationis</name>
    <dbReference type="NCBI Taxonomy" id="1705"/>
    <lineage>
        <taxon>Bacteria</taxon>
        <taxon>Bacillati</taxon>
        <taxon>Actinomycetota</taxon>
        <taxon>Actinomycetes</taxon>
        <taxon>Mycobacteriales</taxon>
        <taxon>Corynebacteriaceae</taxon>
        <taxon>Corynebacterium</taxon>
    </lineage>
</organism>
<feature type="domain" description="HTH lysR-type" evidence="6">
    <location>
        <begin position="2"/>
        <end position="59"/>
    </location>
</feature>
<gene>
    <name evidence="7" type="ORF">HF853_03020</name>
</gene>
<evidence type="ECO:0000313" key="7">
    <source>
        <dbReference type="EMBL" id="NME88664.1"/>
    </source>
</evidence>
<sequence>MLDLHRLRILRELRRLGTVTAVAELLSYTHSAISQQLAQCEKDVGAKLYERAGRRIVLTEQGELLADYADELLALADAAQSAVLDSTSQVRGRIRVASFQTALASILPSALDSLKHKYPDLRLEIKQLDIENAMPALSKGTVDLILGEDYPGVMPLTDNTVDREHLIDDELVLITPQDSTLTFQDVEELAGHEGQPGVSFALDSVEFSLRRFFQAYCLQYGFEPKVDFETPDPFLQTYLVRTGHACSVTSALFGPLQPGVRFVPLPGRPHRTLYTAVRAGRAQHPALRALREALAESAAEIAAQSVVESEAEPAAELGADHGSS</sequence>
<evidence type="ECO:0000256" key="2">
    <source>
        <dbReference type="ARBA" id="ARBA00023015"/>
    </source>
</evidence>
<evidence type="ECO:0000256" key="1">
    <source>
        <dbReference type="ARBA" id="ARBA00009437"/>
    </source>
</evidence>
<dbReference type="PANTHER" id="PTHR30346:SF29">
    <property type="entry name" value="LYSR SUBSTRATE-BINDING"/>
    <property type="match status" value="1"/>
</dbReference>
<dbReference type="InterPro" id="IPR036390">
    <property type="entry name" value="WH_DNA-bd_sf"/>
</dbReference>
<comment type="similarity">
    <text evidence="1">Belongs to the LysR transcriptional regulatory family.</text>
</comment>
<dbReference type="RefSeq" id="WP_168969127.1">
    <property type="nucleotide sequence ID" value="NZ_JABAFZ010000002.1"/>
</dbReference>
<evidence type="ECO:0000313" key="8">
    <source>
        <dbReference type="Proteomes" id="UP000544551"/>
    </source>
</evidence>
<dbReference type="Pfam" id="PF03466">
    <property type="entry name" value="LysR_substrate"/>
    <property type="match status" value="1"/>
</dbReference>
<dbReference type="AlphaFoldDB" id="A0AB36CIT3"/>
<evidence type="ECO:0000256" key="3">
    <source>
        <dbReference type="ARBA" id="ARBA00023125"/>
    </source>
</evidence>
<dbReference type="Proteomes" id="UP000544551">
    <property type="component" value="Unassembled WGS sequence"/>
</dbReference>
<comment type="caution">
    <text evidence="7">The sequence shown here is derived from an EMBL/GenBank/DDBJ whole genome shotgun (WGS) entry which is preliminary data.</text>
</comment>
<proteinExistence type="inferred from homology"/>
<keyword evidence="3" id="KW-0238">DNA-binding</keyword>
<keyword evidence="4" id="KW-0010">Activator</keyword>
<dbReference type="Pfam" id="PF00126">
    <property type="entry name" value="HTH_1"/>
    <property type="match status" value="1"/>
</dbReference>
<keyword evidence="2" id="KW-0805">Transcription regulation</keyword>
<evidence type="ECO:0000259" key="6">
    <source>
        <dbReference type="PROSITE" id="PS50931"/>
    </source>
</evidence>
<protein>
    <submittedName>
        <fullName evidence="7">LysR family transcriptional regulator</fullName>
    </submittedName>
</protein>